<dbReference type="GO" id="GO:0009739">
    <property type="term" value="P:response to gibberellin"/>
    <property type="evidence" value="ECO:0007669"/>
    <property type="project" value="UniProtKB-ARBA"/>
</dbReference>
<dbReference type="InterPro" id="IPR001005">
    <property type="entry name" value="SANT/Myb"/>
</dbReference>
<reference evidence="10 11" key="1">
    <citation type="journal article" date="2020" name="Nat. Food">
        <title>A phased Vanilla planifolia genome enables genetic improvement of flavour and production.</title>
        <authorList>
            <person name="Hasing T."/>
            <person name="Tang H."/>
            <person name="Brym M."/>
            <person name="Khazi F."/>
            <person name="Huang T."/>
            <person name="Chambers A.H."/>
        </authorList>
    </citation>
    <scope>NUCLEOTIDE SEQUENCE [LARGE SCALE GENOMIC DNA]</scope>
    <source>
        <tissue evidence="10">Leaf</tissue>
    </source>
</reference>
<evidence type="ECO:0000313" key="10">
    <source>
        <dbReference type="EMBL" id="KAG0448860.1"/>
    </source>
</evidence>
<evidence type="ECO:0000259" key="8">
    <source>
        <dbReference type="PROSITE" id="PS51293"/>
    </source>
</evidence>
<comment type="subcellular location">
    <subcellularLocation>
        <location evidence="1">Nucleus</location>
    </subcellularLocation>
</comment>
<dbReference type="InterPro" id="IPR009057">
    <property type="entry name" value="Homeodomain-like_sf"/>
</dbReference>
<evidence type="ECO:0000313" key="11">
    <source>
        <dbReference type="Proteomes" id="UP000639772"/>
    </source>
</evidence>
<dbReference type="OrthoDB" id="786101at2759"/>
<feature type="region of interest" description="Disordered" evidence="6">
    <location>
        <begin position="85"/>
        <end position="116"/>
    </location>
</feature>
<evidence type="ECO:0000256" key="5">
    <source>
        <dbReference type="ARBA" id="ARBA00023242"/>
    </source>
</evidence>
<evidence type="ECO:0000256" key="1">
    <source>
        <dbReference type="ARBA" id="ARBA00004123"/>
    </source>
</evidence>
<evidence type="ECO:0000256" key="2">
    <source>
        <dbReference type="ARBA" id="ARBA00023015"/>
    </source>
</evidence>
<keyword evidence="4" id="KW-0804">Transcription</keyword>
<comment type="caution">
    <text evidence="10">The sequence shown here is derived from an EMBL/GenBank/DDBJ whole genome shotgun (WGS) entry which is preliminary data.</text>
</comment>
<organism evidence="10 11">
    <name type="scientific">Vanilla planifolia</name>
    <name type="common">Vanilla</name>
    <dbReference type="NCBI Taxonomy" id="51239"/>
    <lineage>
        <taxon>Eukaryota</taxon>
        <taxon>Viridiplantae</taxon>
        <taxon>Streptophyta</taxon>
        <taxon>Embryophyta</taxon>
        <taxon>Tracheophyta</taxon>
        <taxon>Spermatophyta</taxon>
        <taxon>Magnoliopsida</taxon>
        <taxon>Liliopsida</taxon>
        <taxon>Asparagales</taxon>
        <taxon>Orchidaceae</taxon>
        <taxon>Vanilloideae</taxon>
        <taxon>Vanilleae</taxon>
        <taxon>Vanilla</taxon>
    </lineage>
</organism>
<dbReference type="SUPFAM" id="SSF46689">
    <property type="entry name" value="Homeodomain-like"/>
    <property type="match status" value="1"/>
</dbReference>
<dbReference type="CDD" id="cd00167">
    <property type="entry name" value="SANT"/>
    <property type="match status" value="1"/>
</dbReference>
<dbReference type="Pfam" id="PF00249">
    <property type="entry name" value="Myb_DNA-binding"/>
    <property type="match status" value="1"/>
</dbReference>
<dbReference type="FunFam" id="1.10.10.60:FF:000009">
    <property type="entry name" value="transcription factor MYB1R1"/>
    <property type="match status" value="1"/>
</dbReference>
<feature type="domain" description="Myb-like" evidence="7">
    <location>
        <begin position="125"/>
        <end position="170"/>
    </location>
</feature>
<feature type="domain" description="SANT" evidence="8">
    <location>
        <begin position="126"/>
        <end position="177"/>
    </location>
</feature>
<dbReference type="InterPro" id="IPR017884">
    <property type="entry name" value="SANT_dom"/>
</dbReference>
<dbReference type="GO" id="GO:0009744">
    <property type="term" value="P:response to sucrose"/>
    <property type="evidence" value="ECO:0007669"/>
    <property type="project" value="UniProtKB-ARBA"/>
</dbReference>
<dbReference type="PROSITE" id="PS51294">
    <property type="entry name" value="HTH_MYB"/>
    <property type="match status" value="1"/>
</dbReference>
<dbReference type="PROSITE" id="PS50090">
    <property type="entry name" value="MYB_LIKE"/>
    <property type="match status" value="1"/>
</dbReference>
<keyword evidence="5" id="KW-0539">Nucleus</keyword>
<protein>
    <submittedName>
        <fullName evidence="10">Uncharacterized protein</fullName>
    </submittedName>
</protein>
<evidence type="ECO:0000256" key="4">
    <source>
        <dbReference type="ARBA" id="ARBA00023163"/>
    </source>
</evidence>
<dbReference type="AlphaFoldDB" id="A0A835PAI5"/>
<evidence type="ECO:0000256" key="3">
    <source>
        <dbReference type="ARBA" id="ARBA00023125"/>
    </source>
</evidence>
<sequence length="221" mass="25327">MDELFNDEMCNCSNIFLSKYSEALKASLPEPSEGNLMLAFEEVSPLTVEDMIAEGCLAQEVTSDGDLVGMVDLPTQTNCMIDDHEEQEEKSITEPVHGKEKGRKRTRTWPENRLRKQQRLTKGLPWTAEEHRLFLIGMDVHGRGDWRNIAKNFVLTRTATQVASHAQKYFNRQLEIKQKHRQSIHDVAPMSARTKPSCNLSVYDLIKWNNSPVTAIKRSRK</sequence>
<dbReference type="PANTHER" id="PTHR44042">
    <property type="entry name" value="DUPLICATED HOMEODOMAIN-LIKE SUPERFAMILY PROTEIN-RELATED"/>
    <property type="match status" value="1"/>
</dbReference>
<dbReference type="GO" id="GO:0003677">
    <property type="term" value="F:DNA binding"/>
    <property type="evidence" value="ECO:0007669"/>
    <property type="project" value="UniProtKB-KW"/>
</dbReference>
<feature type="compositionally biased region" description="Basic and acidic residues" evidence="6">
    <location>
        <begin position="87"/>
        <end position="99"/>
    </location>
</feature>
<evidence type="ECO:0000259" key="9">
    <source>
        <dbReference type="PROSITE" id="PS51294"/>
    </source>
</evidence>
<dbReference type="Gene3D" id="1.10.10.60">
    <property type="entry name" value="Homeodomain-like"/>
    <property type="match status" value="1"/>
</dbReference>
<dbReference type="InterPro" id="IPR017930">
    <property type="entry name" value="Myb_dom"/>
</dbReference>
<dbReference type="NCBIfam" id="TIGR01557">
    <property type="entry name" value="myb_SHAQKYF"/>
    <property type="match status" value="1"/>
</dbReference>
<dbReference type="GO" id="GO:0005634">
    <property type="term" value="C:nucleus"/>
    <property type="evidence" value="ECO:0007669"/>
    <property type="project" value="UniProtKB-SubCell"/>
</dbReference>
<dbReference type="Proteomes" id="UP000639772">
    <property type="component" value="Unassembled WGS sequence"/>
</dbReference>
<evidence type="ECO:0000256" key="6">
    <source>
        <dbReference type="SAM" id="MobiDB-lite"/>
    </source>
</evidence>
<accession>A0A835PAI5</accession>
<dbReference type="PROSITE" id="PS51293">
    <property type="entry name" value="SANT"/>
    <property type="match status" value="1"/>
</dbReference>
<gene>
    <name evidence="10" type="ORF">HPP92_027623</name>
</gene>
<name>A0A835PAI5_VANPL</name>
<dbReference type="PANTHER" id="PTHR44042:SF67">
    <property type="entry name" value="MYB-LIKE PROTEIN I"/>
    <property type="match status" value="1"/>
</dbReference>
<dbReference type="SMART" id="SM00717">
    <property type="entry name" value="SANT"/>
    <property type="match status" value="1"/>
</dbReference>
<dbReference type="InterPro" id="IPR006447">
    <property type="entry name" value="Myb_dom_plants"/>
</dbReference>
<dbReference type="EMBL" id="JADCNM010000246">
    <property type="protein sequence ID" value="KAG0448860.1"/>
    <property type="molecule type" value="Genomic_DNA"/>
</dbReference>
<proteinExistence type="predicted"/>
<feature type="domain" description="HTH myb-type" evidence="9">
    <location>
        <begin position="122"/>
        <end position="174"/>
    </location>
</feature>
<evidence type="ECO:0000259" key="7">
    <source>
        <dbReference type="PROSITE" id="PS50090"/>
    </source>
</evidence>
<keyword evidence="3" id="KW-0238">DNA-binding</keyword>
<keyword evidence="2" id="KW-0805">Transcription regulation</keyword>